<dbReference type="PATRIC" id="fig|1348662.3.peg.1672"/>
<dbReference type="EMBL" id="CP006365">
    <property type="protein sequence ID" value="AGU15796.1"/>
    <property type="molecule type" value="Genomic_DNA"/>
</dbReference>
<sequence>MQRRSTVDLAPYAGHVVLVTAPGRDVSALVDDYSMRGFFALDDAALADGSAEVFGKDGELLAQFGAGVDLDADELLDLIEDNLPL</sequence>
<evidence type="ECO:0000313" key="2">
    <source>
        <dbReference type="Proteomes" id="UP000016943"/>
    </source>
</evidence>
<reference evidence="1 2" key="1">
    <citation type="journal article" date="2013" name="Genome Announc.">
        <title>Whole-Genome Sequence of the Clinical Strain Corynebacterium argentoratense DSM 44202, Isolated from a Human Throat Specimen.</title>
        <authorList>
            <person name="Bomholt C."/>
            <person name="Glaub A."/>
            <person name="Gravermann K."/>
            <person name="Albersmeier A."/>
            <person name="Brinkrolf K."/>
            <person name="Ruckert C."/>
            <person name="Tauch A."/>
        </authorList>
    </citation>
    <scope>NUCLEOTIDE SEQUENCE [LARGE SCALE GENOMIC DNA]</scope>
    <source>
        <strain evidence="1">DSM 44202</strain>
    </source>
</reference>
<dbReference type="GeneID" id="78250437"/>
<dbReference type="Proteomes" id="UP000016943">
    <property type="component" value="Chromosome"/>
</dbReference>
<accession>U3GZA5</accession>
<organism evidence="1 2">
    <name type="scientific">Corynebacterium argentoratense DSM 44202</name>
    <dbReference type="NCBI Taxonomy" id="1348662"/>
    <lineage>
        <taxon>Bacteria</taxon>
        <taxon>Bacillati</taxon>
        <taxon>Actinomycetota</taxon>
        <taxon>Actinomycetes</taxon>
        <taxon>Mycobacteriales</taxon>
        <taxon>Corynebacteriaceae</taxon>
        <taxon>Corynebacterium</taxon>
    </lineage>
</organism>
<dbReference type="AlphaFoldDB" id="U3GZA5"/>
<dbReference type="HOGENOM" id="CLU_2507039_0_0_11"/>
<protein>
    <submittedName>
        <fullName evidence="1">Uncharacterized protein</fullName>
    </submittedName>
</protein>
<dbReference type="RefSeq" id="WP_021012191.1">
    <property type="nucleotide sequence ID" value="NC_022198.1"/>
</dbReference>
<dbReference type="STRING" id="1348662.CARG_08480"/>
<gene>
    <name evidence="1" type="ORF">CARG_08480</name>
</gene>
<evidence type="ECO:0000313" key="1">
    <source>
        <dbReference type="EMBL" id="AGU15796.1"/>
    </source>
</evidence>
<name>U3GZA5_9CORY</name>
<dbReference type="KEGG" id="caz:CARG_08480"/>
<keyword evidence="2" id="KW-1185">Reference proteome</keyword>
<proteinExistence type="predicted"/>